<proteinExistence type="predicted"/>
<protein>
    <recommendedName>
        <fullName evidence="3">Hpr(Ser) kinase/phosphatase</fullName>
    </recommendedName>
</protein>
<organism evidence="1 2">
    <name type="scientific">Dyadobacter beijingensis</name>
    <dbReference type="NCBI Taxonomy" id="365489"/>
    <lineage>
        <taxon>Bacteria</taxon>
        <taxon>Pseudomonadati</taxon>
        <taxon>Bacteroidota</taxon>
        <taxon>Cytophagia</taxon>
        <taxon>Cytophagales</taxon>
        <taxon>Spirosomataceae</taxon>
        <taxon>Dyadobacter</taxon>
    </lineage>
</organism>
<accession>A0ABQ2HHT0</accession>
<dbReference type="SUPFAM" id="SSF53795">
    <property type="entry name" value="PEP carboxykinase-like"/>
    <property type="match status" value="1"/>
</dbReference>
<dbReference type="InterPro" id="IPR027417">
    <property type="entry name" value="P-loop_NTPase"/>
</dbReference>
<dbReference type="Proteomes" id="UP000632339">
    <property type="component" value="Unassembled WGS sequence"/>
</dbReference>
<comment type="caution">
    <text evidence="1">The sequence shown here is derived from an EMBL/GenBank/DDBJ whole genome shotgun (WGS) entry which is preliminary data.</text>
</comment>
<gene>
    <name evidence="1" type="ORF">GCM10010967_10590</name>
</gene>
<name>A0ABQ2HHT0_9BACT</name>
<reference evidence="2" key="1">
    <citation type="journal article" date="2019" name="Int. J. Syst. Evol. Microbiol.">
        <title>The Global Catalogue of Microorganisms (GCM) 10K type strain sequencing project: providing services to taxonomists for standard genome sequencing and annotation.</title>
        <authorList>
            <consortium name="The Broad Institute Genomics Platform"/>
            <consortium name="The Broad Institute Genome Sequencing Center for Infectious Disease"/>
            <person name="Wu L."/>
            <person name="Ma J."/>
        </authorList>
    </citation>
    <scope>NUCLEOTIDE SEQUENCE [LARGE SCALE GENOMIC DNA]</scope>
    <source>
        <strain evidence="2">CGMCC 1.6375</strain>
    </source>
</reference>
<dbReference type="Gene3D" id="3.40.50.300">
    <property type="entry name" value="P-loop containing nucleotide triphosphate hydrolases"/>
    <property type="match status" value="1"/>
</dbReference>
<evidence type="ECO:0000313" key="1">
    <source>
        <dbReference type="EMBL" id="GGM80678.1"/>
    </source>
</evidence>
<dbReference type="EMBL" id="BMLI01000001">
    <property type="protein sequence ID" value="GGM80678.1"/>
    <property type="molecule type" value="Genomic_DNA"/>
</dbReference>
<keyword evidence="2" id="KW-1185">Reference proteome</keyword>
<evidence type="ECO:0000313" key="2">
    <source>
        <dbReference type="Proteomes" id="UP000632339"/>
    </source>
</evidence>
<sequence>MHHYMAFGLHIHSEIALPELADGDPDAVVDVHIRRGTFELPKLRPTTIYRRGIRAHFGRDAQQALYLDWAGVAAFKATGGHALTVSPVTADGNLISLFTVSEALGLVLFQKGYFLLHASAVAVGDEAWCFMGMPGAGKSSTAAAFIKAGCRLLSDDLTAITFDKSGKPLIIPAYPQLKIWDRTVQGLQYNRSDLEPVSEGVNKFSFQPKEGFSLAAVPLKKVLFLHKARNKPAVQSLGVAEVPGEMLRNFPLATELLDGEYLKKHFFQSLQCAKSAEILRQRRPEGFERLEKWVRESIREQLIAG</sequence>
<evidence type="ECO:0008006" key="3">
    <source>
        <dbReference type="Google" id="ProtNLM"/>
    </source>
</evidence>
<dbReference type="RefSeq" id="WP_033402498.1">
    <property type="nucleotide sequence ID" value="NZ_BMLI01000001.1"/>
</dbReference>